<dbReference type="EMBL" id="NAJQ01001488">
    <property type="protein sequence ID" value="TKA58214.1"/>
    <property type="molecule type" value="Genomic_DNA"/>
</dbReference>
<name>A0A4U0W705_9PEZI</name>
<keyword evidence="2" id="KW-1133">Transmembrane helix</keyword>
<keyword evidence="5" id="KW-1185">Reference proteome</keyword>
<feature type="transmembrane region" description="Helical" evidence="2">
    <location>
        <begin position="199"/>
        <end position="226"/>
    </location>
</feature>
<feature type="chain" id="PRO_5020485517" description="Mid2 domain-containing protein" evidence="3">
    <location>
        <begin position="33"/>
        <end position="389"/>
    </location>
</feature>
<reference evidence="4 5" key="1">
    <citation type="submission" date="2017-03" db="EMBL/GenBank/DDBJ databases">
        <title>Genomes of endolithic fungi from Antarctica.</title>
        <authorList>
            <person name="Coleine C."/>
            <person name="Masonjones S."/>
            <person name="Stajich J.E."/>
        </authorList>
    </citation>
    <scope>NUCLEOTIDE SEQUENCE [LARGE SCALE GENOMIC DNA]</scope>
    <source>
        <strain evidence="4 5">CCFEE 5184</strain>
    </source>
</reference>
<sequence>MPRIYSYNNNGLQHAAIILILSLTAATRTASAQQTLRFTAPAANALTALGATTNYTLGEHVRVAWQSGFELTTLRVWQGPREDGSFGGRVLADETSFTWTAARVDNVPLSRTFHFELTNAEDGGCTGCVADSLDFYVTRPPTTTTSATSTSSSSSTSSTSYTSPPTTSASPSPSPTTDVAGSAATTLAPPVSHSNRHALALGLGLGLGLGIPFLLALLALCAVCLLRRRKNQRRSANLPRGHQPNISISAPLMVQQDKPAGLPGSLGHPQIAYFGAYTPGRRDEARVDRSSTGTVSSTAASSYHGPFEFERPGSEPRFDARSIEREIQSIPRSAPHYPPSGRASSVGSGSLQTGTPRSDYNPGGGSRLSSIDEHGPPLRAGTPEWPLRS</sequence>
<keyword evidence="3" id="KW-0732">Signal</keyword>
<protein>
    <recommendedName>
        <fullName evidence="6">Mid2 domain-containing protein</fullName>
    </recommendedName>
</protein>
<feature type="compositionally biased region" description="Low complexity" evidence="1">
    <location>
        <begin position="290"/>
        <end position="302"/>
    </location>
</feature>
<accession>A0A4U0W705</accession>
<feature type="signal peptide" evidence="3">
    <location>
        <begin position="1"/>
        <end position="32"/>
    </location>
</feature>
<keyword evidence="2" id="KW-0812">Transmembrane</keyword>
<dbReference type="OrthoDB" id="3919732at2759"/>
<feature type="region of interest" description="Disordered" evidence="1">
    <location>
        <begin position="142"/>
        <end position="191"/>
    </location>
</feature>
<gene>
    <name evidence="4" type="ORF">B0A55_12144</name>
</gene>
<dbReference type="STRING" id="329884.A0A4U0W705"/>
<evidence type="ECO:0000256" key="2">
    <source>
        <dbReference type="SAM" id="Phobius"/>
    </source>
</evidence>
<comment type="caution">
    <text evidence="4">The sequence shown here is derived from an EMBL/GenBank/DDBJ whole genome shotgun (WGS) entry which is preliminary data.</text>
</comment>
<organism evidence="4 5">
    <name type="scientific">Friedmanniomyces simplex</name>
    <dbReference type="NCBI Taxonomy" id="329884"/>
    <lineage>
        <taxon>Eukaryota</taxon>
        <taxon>Fungi</taxon>
        <taxon>Dikarya</taxon>
        <taxon>Ascomycota</taxon>
        <taxon>Pezizomycotina</taxon>
        <taxon>Dothideomycetes</taxon>
        <taxon>Dothideomycetidae</taxon>
        <taxon>Mycosphaerellales</taxon>
        <taxon>Teratosphaeriaceae</taxon>
        <taxon>Friedmanniomyces</taxon>
    </lineage>
</organism>
<proteinExistence type="predicted"/>
<feature type="compositionally biased region" description="Low complexity" evidence="1">
    <location>
        <begin position="142"/>
        <end position="177"/>
    </location>
</feature>
<feature type="region of interest" description="Disordered" evidence="1">
    <location>
        <begin position="283"/>
        <end position="317"/>
    </location>
</feature>
<evidence type="ECO:0000313" key="4">
    <source>
        <dbReference type="EMBL" id="TKA58214.1"/>
    </source>
</evidence>
<evidence type="ECO:0000256" key="1">
    <source>
        <dbReference type="SAM" id="MobiDB-lite"/>
    </source>
</evidence>
<feature type="compositionally biased region" description="Polar residues" evidence="1">
    <location>
        <begin position="342"/>
        <end position="358"/>
    </location>
</feature>
<dbReference type="AlphaFoldDB" id="A0A4U0W705"/>
<evidence type="ECO:0000313" key="5">
    <source>
        <dbReference type="Proteomes" id="UP000309340"/>
    </source>
</evidence>
<feature type="compositionally biased region" description="Basic and acidic residues" evidence="1">
    <location>
        <begin position="307"/>
        <end position="317"/>
    </location>
</feature>
<evidence type="ECO:0008006" key="6">
    <source>
        <dbReference type="Google" id="ProtNLM"/>
    </source>
</evidence>
<evidence type="ECO:0000256" key="3">
    <source>
        <dbReference type="SAM" id="SignalP"/>
    </source>
</evidence>
<keyword evidence="2" id="KW-0472">Membrane</keyword>
<feature type="region of interest" description="Disordered" evidence="1">
    <location>
        <begin position="329"/>
        <end position="389"/>
    </location>
</feature>
<dbReference type="Proteomes" id="UP000309340">
    <property type="component" value="Unassembled WGS sequence"/>
</dbReference>